<evidence type="ECO:0000259" key="21">
    <source>
        <dbReference type="PROSITE" id="PS51131"/>
    </source>
</evidence>
<dbReference type="GO" id="GO:0051880">
    <property type="term" value="F:G-quadruplex DNA binding"/>
    <property type="evidence" value="ECO:0007669"/>
    <property type="project" value="TreeGrafter"/>
</dbReference>
<keyword evidence="15" id="KW-0234">DNA repair</keyword>
<feature type="domain" description="Zinc-hook" evidence="21">
    <location>
        <begin position="630"/>
        <end position="726"/>
    </location>
</feature>
<dbReference type="GeneID" id="80878033"/>
<keyword evidence="9" id="KW-0227">DNA damage</keyword>
<dbReference type="InterPro" id="IPR013134">
    <property type="entry name" value="Zn_hook_RAD50"/>
</dbReference>
<dbReference type="GO" id="GO:0005524">
    <property type="term" value="F:ATP binding"/>
    <property type="evidence" value="ECO:0007669"/>
    <property type="project" value="UniProtKB-KW"/>
</dbReference>
<feature type="coiled-coil region" evidence="20">
    <location>
        <begin position="284"/>
        <end position="367"/>
    </location>
</feature>
<evidence type="ECO:0000256" key="19">
    <source>
        <dbReference type="PROSITE-ProRule" id="PRU00471"/>
    </source>
</evidence>
<dbReference type="GO" id="GO:0046872">
    <property type="term" value="F:metal ion binding"/>
    <property type="evidence" value="ECO:0007669"/>
    <property type="project" value="UniProtKB-UniRule"/>
</dbReference>
<evidence type="ECO:0000256" key="18">
    <source>
        <dbReference type="ARBA" id="ARBA00049360"/>
    </source>
</evidence>
<evidence type="ECO:0000256" key="10">
    <source>
        <dbReference type="ARBA" id="ARBA00022801"/>
    </source>
</evidence>
<dbReference type="InterPro" id="IPR027417">
    <property type="entry name" value="P-loop_NTPase"/>
</dbReference>
<gene>
    <name evidence="22" type="primary">rad50</name>
    <name evidence="22" type="ORF">SOMG_04561</name>
</gene>
<proteinExistence type="inferred from homology"/>
<feature type="coiled-coil region" evidence="20">
    <location>
        <begin position="180"/>
        <end position="207"/>
    </location>
</feature>
<evidence type="ECO:0000313" key="22">
    <source>
        <dbReference type="EMBL" id="WBW74756.1"/>
    </source>
</evidence>
<evidence type="ECO:0000256" key="20">
    <source>
        <dbReference type="SAM" id="Coils"/>
    </source>
</evidence>
<feature type="coiled-coil region" evidence="20">
    <location>
        <begin position="456"/>
        <end position="483"/>
    </location>
</feature>
<dbReference type="GO" id="GO:0000725">
    <property type="term" value="P:recombinational repair"/>
    <property type="evidence" value="ECO:0007669"/>
    <property type="project" value="UniProtKB-ARBA"/>
</dbReference>
<keyword evidence="6" id="KW-0158">Chromosome</keyword>
<dbReference type="Gene3D" id="3.40.50.300">
    <property type="entry name" value="P-loop containing nucleotide triphosphate hydrolases"/>
    <property type="match status" value="2"/>
</dbReference>
<evidence type="ECO:0000256" key="8">
    <source>
        <dbReference type="ARBA" id="ARBA00022741"/>
    </source>
</evidence>
<dbReference type="GO" id="GO:0030870">
    <property type="term" value="C:Mre11 complex"/>
    <property type="evidence" value="ECO:0007669"/>
    <property type="project" value="InterPro"/>
</dbReference>
<dbReference type="GO" id="GO:0043047">
    <property type="term" value="F:single-stranded telomeric DNA binding"/>
    <property type="evidence" value="ECO:0007669"/>
    <property type="project" value="TreeGrafter"/>
</dbReference>
<feature type="coiled-coil region" evidence="20">
    <location>
        <begin position="842"/>
        <end position="937"/>
    </location>
</feature>
<evidence type="ECO:0000256" key="9">
    <source>
        <dbReference type="ARBA" id="ARBA00022763"/>
    </source>
</evidence>
<dbReference type="FunFam" id="3.40.50.300:FF:000593">
    <property type="entry name" value="DNA repair protein RAD50"/>
    <property type="match status" value="1"/>
</dbReference>
<dbReference type="SUPFAM" id="SSF52540">
    <property type="entry name" value="P-loop containing nucleoside triphosphate hydrolases"/>
    <property type="match status" value="2"/>
</dbReference>
<evidence type="ECO:0000256" key="14">
    <source>
        <dbReference type="ARBA" id="ARBA00023054"/>
    </source>
</evidence>
<dbReference type="GO" id="GO:0070192">
    <property type="term" value="P:chromosome organization involved in meiotic cell cycle"/>
    <property type="evidence" value="ECO:0007669"/>
    <property type="project" value="TreeGrafter"/>
</dbReference>
<evidence type="ECO:0000256" key="7">
    <source>
        <dbReference type="ARBA" id="ARBA00022723"/>
    </source>
</evidence>
<evidence type="ECO:0000256" key="12">
    <source>
        <dbReference type="ARBA" id="ARBA00022840"/>
    </source>
</evidence>
<dbReference type="PANTHER" id="PTHR18867">
    <property type="entry name" value="RAD50"/>
    <property type="match status" value="1"/>
</dbReference>
<keyword evidence="16" id="KW-0539">Nucleus</keyword>
<dbReference type="KEGG" id="som:SOMG_04561"/>
<evidence type="ECO:0000256" key="5">
    <source>
        <dbReference type="ARBA" id="ARBA00017893"/>
    </source>
</evidence>
<evidence type="ECO:0000256" key="1">
    <source>
        <dbReference type="ARBA" id="ARBA00001947"/>
    </source>
</evidence>
<keyword evidence="12" id="KW-0067">ATP-binding</keyword>
<reference evidence="22 23" key="1">
    <citation type="journal article" date="2023" name="G3 (Bethesda)">
        <title>A high-quality reference genome for the fission yeast Schizosaccharomyces osmophilus.</title>
        <authorList>
            <person name="Jia G.S."/>
            <person name="Zhang W.C."/>
            <person name="Liang Y."/>
            <person name="Liu X.H."/>
            <person name="Rhind N."/>
            <person name="Pidoux A."/>
            <person name="Brysch-Herzberg M."/>
            <person name="Du L.L."/>
        </authorList>
    </citation>
    <scope>NUCLEOTIDE SEQUENCE [LARGE SCALE GENOMIC DNA]</scope>
    <source>
        <strain evidence="22 23">CBS 15793</strain>
    </source>
</reference>
<comment type="cofactor">
    <cofactor evidence="1">
        <name>Zn(2+)</name>
        <dbReference type="ChEBI" id="CHEBI:29105"/>
    </cofactor>
</comment>
<keyword evidence="11 19" id="KW-0862">Zinc</keyword>
<dbReference type="GO" id="GO:0000722">
    <property type="term" value="P:telomere maintenance via recombination"/>
    <property type="evidence" value="ECO:0007669"/>
    <property type="project" value="UniProtKB-ARBA"/>
</dbReference>
<protein>
    <recommendedName>
        <fullName evidence="5">DNA repair protein RAD50</fullName>
    </recommendedName>
</protein>
<keyword evidence="10" id="KW-0378">Hydrolase</keyword>
<comment type="subcellular location">
    <subcellularLocation>
        <location evidence="3">Chromosome</location>
    </subcellularLocation>
    <subcellularLocation>
        <location evidence="2">Nucleus</location>
    </subcellularLocation>
</comment>
<dbReference type="FunFam" id="3.40.50.300:FF:001195">
    <property type="entry name" value="DNA repair protein rad50"/>
    <property type="match status" value="1"/>
</dbReference>
<sequence>MSCIDKMSIMGIRSFDSRSRESIQFFSPLTLIVGQNGSGKTTIIECLKYATTGILPPNTKGGAFIHDPKLCGEKEVLAQVKLAFKNTNQIRMICTRSLQLLVKKTTRQQKTLDGQLLIVNDGERSTISNRCAELDLQIPLSLGVSRALLDYVIFCHQEESFWPLSEPSNLKKRFDEIFESMKYAKALEQLKNVRRDQENQIKVDQANLVHFRSDKERAEKIRLQLHGSQKRISFINHRIEELDHKISHTAKLQDELFRSTEEFEQKEVAISQFENHCTFLASSIEDLKLHMVEMNNTTDELEKISRNFNGQVETEQNLLLELENNKSSTEVQITENRKKMETLSANLGRAEGELVSLERTKRRKRETLENIASSHGFSEQDENEVITKYVEHFDSSMSENKRIVQQIRDKRKERGARIEGLKAHEMYLQKTIAGLEDSIKNNQSNIIYIQSRIQDLKHMAQTRDALSEELKRGEKEFQDARTVYEGNEWNKKIDEEKMGILDSEKELENFASLIDKFHDNANIHSKLQLLIETREKLLADVKEAGECFKQRFFELTSLDLHTVSEYDEKLNASLQKSQVTIDESKKKLNAANATVVELEYKFSTYRKELSDLEFRNNEKAQLSRYRSINLDEHNENIQSLDSRIEDSKRTAHSLQFGISFYEKAIQMSDSHHACQLCQRLFENDEEAAFVEHCRAMIENIPGKLSDVTDQLEILNKERKELSDVIPLIEEAKFIKNSMKEKSDILTITEQQLGNAKEQAATLDFQLKDISKKHEAFESLNFKLKDINRLNEETEKCNSHVSDLQAQLSPSYKELDINQISLERKKVAEMNKASKKKLETIIYEEAKQRKELDNVNIANKEREVKFSDLKLKINELHQLEVEIKNCDEKKIKMRRDLEDTKQSCDEQRPLFNRLNDEMLSLENDLEKFEEKSRSLLQDKNGFLQQLQDWNRELQIDIKSELDRLVKEKDGLFRTVEYDLSELNASTQKIKNIQEKLADLRSRERNISDNLRLRRLHSQFLEALEKKNSLISQQAKTNREAFRDEMESLKMQYGALNAERAGLLGECRQLDSGVNQLTQDLNLEFKDSDERYRRQLIKTRTTDKANDDIGKYAKALDIAIMQLHSLKMNEINRIVDELWKQTYCGTDIDTILIRSDAEGKGNRSYNYRVCMVKGDAELDMRGRCSAGQKVLACIIIRLALAECLGVNCGILALDEPTTNLDEENIMSLAKSLSKIVDFRRRQANFQLIIITHDEQFIRLVNTDAYCGYYYKVKRDANQKSIIVRETM</sequence>
<dbReference type="Pfam" id="PF13476">
    <property type="entry name" value="AAA_23"/>
    <property type="match status" value="1"/>
</dbReference>
<dbReference type="NCBIfam" id="TIGR00606">
    <property type="entry name" value="rad50"/>
    <property type="match status" value="1"/>
</dbReference>
<dbReference type="EMBL" id="CP115613">
    <property type="protein sequence ID" value="WBW74756.1"/>
    <property type="molecule type" value="Genomic_DNA"/>
</dbReference>
<evidence type="ECO:0000256" key="17">
    <source>
        <dbReference type="ARBA" id="ARBA00023254"/>
    </source>
</evidence>
<evidence type="ECO:0000256" key="15">
    <source>
        <dbReference type="ARBA" id="ARBA00023204"/>
    </source>
</evidence>
<dbReference type="PANTHER" id="PTHR18867:SF12">
    <property type="entry name" value="DNA REPAIR PROTEIN RAD50"/>
    <property type="match status" value="1"/>
</dbReference>
<dbReference type="GO" id="GO:0007127">
    <property type="term" value="P:meiosis I"/>
    <property type="evidence" value="ECO:0007669"/>
    <property type="project" value="UniProtKB-ARBA"/>
</dbReference>
<accession>A0AAE9WE63</accession>
<dbReference type="GO" id="GO:0007004">
    <property type="term" value="P:telomere maintenance via telomerase"/>
    <property type="evidence" value="ECO:0007669"/>
    <property type="project" value="TreeGrafter"/>
</dbReference>
<feature type="binding site" evidence="19">
    <location>
        <position position="674"/>
    </location>
    <ligand>
        <name>Zn(2+)</name>
        <dbReference type="ChEBI" id="CHEBI:29105"/>
    </ligand>
</feature>
<dbReference type="GO" id="GO:0006303">
    <property type="term" value="P:double-strand break repair via nonhomologous end joining"/>
    <property type="evidence" value="ECO:0007669"/>
    <property type="project" value="UniProtKB-ARBA"/>
</dbReference>
<keyword evidence="7 19" id="KW-0479">Metal-binding</keyword>
<dbReference type="RefSeq" id="XP_056038999.1">
    <property type="nucleotide sequence ID" value="XM_056183344.1"/>
</dbReference>
<keyword evidence="17" id="KW-0469">Meiosis</keyword>
<feature type="binding site" evidence="19">
    <location>
        <position position="677"/>
    </location>
    <ligand>
        <name>Zn(2+)</name>
        <dbReference type="ChEBI" id="CHEBI:29105"/>
    </ligand>
</feature>
<evidence type="ECO:0000256" key="4">
    <source>
        <dbReference type="ARBA" id="ARBA00009439"/>
    </source>
</evidence>
<dbReference type="GO" id="GO:0016887">
    <property type="term" value="F:ATP hydrolysis activity"/>
    <property type="evidence" value="ECO:0007669"/>
    <property type="project" value="InterPro"/>
</dbReference>
<comment type="similarity">
    <text evidence="4">Belongs to the SMC family. RAD50 subfamily.</text>
</comment>
<keyword evidence="13" id="KW-0460">Magnesium</keyword>
<keyword evidence="14 20" id="KW-0175">Coiled coil</keyword>
<evidence type="ECO:0000256" key="6">
    <source>
        <dbReference type="ARBA" id="ARBA00022454"/>
    </source>
</evidence>
<evidence type="ECO:0000313" key="23">
    <source>
        <dbReference type="Proteomes" id="UP001212411"/>
    </source>
</evidence>
<dbReference type="InterPro" id="IPR038729">
    <property type="entry name" value="Rad50/SbcC_AAA"/>
</dbReference>
<evidence type="ECO:0000256" key="3">
    <source>
        <dbReference type="ARBA" id="ARBA00004286"/>
    </source>
</evidence>
<feature type="coiled-coil region" evidence="20">
    <location>
        <begin position="574"/>
        <end position="601"/>
    </location>
</feature>
<dbReference type="Proteomes" id="UP001212411">
    <property type="component" value="Chromosome 3"/>
</dbReference>
<feature type="coiled-coil region" evidence="20">
    <location>
        <begin position="981"/>
        <end position="1057"/>
    </location>
</feature>
<evidence type="ECO:0000256" key="13">
    <source>
        <dbReference type="ARBA" id="ARBA00022842"/>
    </source>
</evidence>
<evidence type="ECO:0000256" key="2">
    <source>
        <dbReference type="ARBA" id="ARBA00004123"/>
    </source>
</evidence>
<keyword evidence="8" id="KW-0547">Nucleotide-binding</keyword>
<dbReference type="InterPro" id="IPR004584">
    <property type="entry name" value="Rad50_eukaryotes"/>
</dbReference>
<dbReference type="GO" id="GO:0000794">
    <property type="term" value="C:condensed nuclear chromosome"/>
    <property type="evidence" value="ECO:0007669"/>
    <property type="project" value="TreeGrafter"/>
</dbReference>
<name>A0AAE9WE63_9SCHI</name>
<comment type="catalytic activity">
    <reaction evidence="18">
        <text>ATP + H2O = ADP + phosphate + H(+)</text>
        <dbReference type="Rhea" id="RHEA:13065"/>
        <dbReference type="ChEBI" id="CHEBI:15377"/>
        <dbReference type="ChEBI" id="CHEBI:15378"/>
        <dbReference type="ChEBI" id="CHEBI:30616"/>
        <dbReference type="ChEBI" id="CHEBI:43474"/>
        <dbReference type="ChEBI" id="CHEBI:456216"/>
    </reaction>
</comment>
<organism evidence="22 23">
    <name type="scientific">Schizosaccharomyces osmophilus</name>
    <dbReference type="NCBI Taxonomy" id="2545709"/>
    <lineage>
        <taxon>Eukaryota</taxon>
        <taxon>Fungi</taxon>
        <taxon>Dikarya</taxon>
        <taxon>Ascomycota</taxon>
        <taxon>Taphrinomycotina</taxon>
        <taxon>Schizosaccharomycetes</taxon>
        <taxon>Schizosaccharomycetales</taxon>
        <taxon>Schizosaccharomycetaceae</taxon>
        <taxon>Schizosaccharomyces</taxon>
    </lineage>
</organism>
<dbReference type="PROSITE" id="PS51131">
    <property type="entry name" value="ZN_HOOK"/>
    <property type="match status" value="1"/>
</dbReference>
<evidence type="ECO:0000256" key="11">
    <source>
        <dbReference type="ARBA" id="ARBA00022833"/>
    </source>
</evidence>
<keyword evidence="23" id="KW-1185">Reference proteome</keyword>
<dbReference type="GO" id="GO:0003691">
    <property type="term" value="F:double-stranded telomeric DNA binding"/>
    <property type="evidence" value="ECO:0007669"/>
    <property type="project" value="TreeGrafter"/>
</dbReference>
<evidence type="ECO:0000256" key="16">
    <source>
        <dbReference type="ARBA" id="ARBA00023242"/>
    </source>
</evidence>